<reference evidence="1 2" key="1">
    <citation type="submission" date="2018-11" db="EMBL/GenBank/DDBJ databases">
        <title>Rufibacter latericius sp. nov., isolated from water in Baiyang Lake.</title>
        <authorList>
            <person name="Yang Y."/>
        </authorList>
    </citation>
    <scope>NUCLEOTIDE SEQUENCE [LARGE SCALE GENOMIC DNA]</scope>
    <source>
        <strain evidence="1 2">R-22-1c-1</strain>
    </source>
</reference>
<protein>
    <recommendedName>
        <fullName evidence="3">Lipoprotein</fullName>
    </recommendedName>
</protein>
<dbReference type="RefSeq" id="WP_123126574.1">
    <property type="nucleotide sequence ID" value="NZ_RJJD01000004.1"/>
</dbReference>
<evidence type="ECO:0000313" key="1">
    <source>
        <dbReference type="EMBL" id="RNI28717.1"/>
    </source>
</evidence>
<dbReference type="PROSITE" id="PS51257">
    <property type="entry name" value="PROKAR_LIPOPROTEIN"/>
    <property type="match status" value="1"/>
</dbReference>
<organism evidence="1 2">
    <name type="scientific">Rufibacter latericius</name>
    <dbReference type="NCBI Taxonomy" id="2487040"/>
    <lineage>
        <taxon>Bacteria</taxon>
        <taxon>Pseudomonadati</taxon>
        <taxon>Bacteroidota</taxon>
        <taxon>Cytophagia</taxon>
        <taxon>Cytophagales</taxon>
        <taxon>Hymenobacteraceae</taxon>
        <taxon>Rufibacter</taxon>
    </lineage>
</organism>
<dbReference type="Proteomes" id="UP000272117">
    <property type="component" value="Unassembled WGS sequence"/>
</dbReference>
<dbReference type="OrthoDB" id="834588at2"/>
<dbReference type="EMBL" id="RJJD01000004">
    <property type="protein sequence ID" value="RNI28717.1"/>
    <property type="molecule type" value="Genomic_DNA"/>
</dbReference>
<dbReference type="AlphaFoldDB" id="A0A3M9MU59"/>
<sequence length="353" mass="40882">MKASLYILLFFLVLSCKDGKQNLKEAQNVPSESKSFDYSLVGKETLRLAEKIAKVNEVMSSAVYEAGVKPEQYKTFEALTAKASTPELKALLGYPNNAVKCYSFWALTLRRDKDCFDILKEYLQDTSRVDTQFGCIGSSTTIGDFYLDLLTPNYVGLDSYKLDKAQQKQIDSLLIFDKTIQLSAKTSLLNKIKPNEHYYSRVKQILQEEGNEAALIALAKYRKPEDKTFILSFLNDPEKEYYGIKAVKFFPAPEFLEPLAQIQAREIMKDTGFDYSLYREMYQAMVQFKNKESAELLEKPFTKATQDARPYHLEYIWLAIEKYPNTLYSRIQSKIQLTEYEKEDLNYWLKEVE</sequence>
<keyword evidence="2" id="KW-1185">Reference proteome</keyword>
<name>A0A3M9MU59_9BACT</name>
<proteinExistence type="predicted"/>
<evidence type="ECO:0008006" key="3">
    <source>
        <dbReference type="Google" id="ProtNLM"/>
    </source>
</evidence>
<comment type="caution">
    <text evidence="1">The sequence shown here is derived from an EMBL/GenBank/DDBJ whole genome shotgun (WGS) entry which is preliminary data.</text>
</comment>
<evidence type="ECO:0000313" key="2">
    <source>
        <dbReference type="Proteomes" id="UP000272117"/>
    </source>
</evidence>
<accession>A0A3M9MU59</accession>
<gene>
    <name evidence="1" type="ORF">EFB08_08775</name>
</gene>